<evidence type="ECO:0008006" key="7">
    <source>
        <dbReference type="Google" id="ProtNLM"/>
    </source>
</evidence>
<dbReference type="EMBL" id="MGJA01000013">
    <property type="protein sequence ID" value="OGM97349.1"/>
    <property type="molecule type" value="Genomic_DNA"/>
</dbReference>
<comment type="caution">
    <text evidence="5">The sequence shown here is derived from an EMBL/GenBank/DDBJ whole genome shotgun (WGS) entry which is preliminary data.</text>
</comment>
<dbReference type="InterPro" id="IPR051201">
    <property type="entry name" value="Chloro_Bact_Ser_Proteases"/>
</dbReference>
<organism evidence="5 6">
    <name type="scientific">Candidatus Yanofskybacteria bacterium RIFCSPHIGHO2_01_FULL_41_21</name>
    <dbReference type="NCBI Taxonomy" id="1802660"/>
    <lineage>
        <taxon>Bacteria</taxon>
        <taxon>Candidatus Yanofskyibacteriota</taxon>
    </lineage>
</organism>
<keyword evidence="2" id="KW-0378">Hydrolase</keyword>
<dbReference type="AlphaFoldDB" id="A0A1F8EAH8"/>
<name>A0A1F8EAH8_9BACT</name>
<dbReference type="InterPro" id="IPR009003">
    <property type="entry name" value="Peptidase_S1_PA"/>
</dbReference>
<dbReference type="Gene3D" id="2.40.10.120">
    <property type="match status" value="1"/>
</dbReference>
<reference evidence="5 6" key="1">
    <citation type="journal article" date="2016" name="Nat. Commun.">
        <title>Thousands of microbial genomes shed light on interconnected biogeochemical processes in an aquifer system.</title>
        <authorList>
            <person name="Anantharaman K."/>
            <person name="Brown C.T."/>
            <person name="Hug L.A."/>
            <person name="Sharon I."/>
            <person name="Castelle C.J."/>
            <person name="Probst A.J."/>
            <person name="Thomas B.C."/>
            <person name="Singh A."/>
            <person name="Wilkins M.J."/>
            <person name="Karaoz U."/>
            <person name="Brodie E.L."/>
            <person name="Williams K.H."/>
            <person name="Hubbard S.S."/>
            <person name="Banfield J.F."/>
        </authorList>
    </citation>
    <scope>NUCLEOTIDE SEQUENCE [LARGE SCALE GENOMIC DNA]</scope>
</reference>
<dbReference type="GO" id="GO:0006508">
    <property type="term" value="P:proteolysis"/>
    <property type="evidence" value="ECO:0007669"/>
    <property type="project" value="UniProtKB-KW"/>
</dbReference>
<evidence type="ECO:0000256" key="1">
    <source>
        <dbReference type="ARBA" id="ARBA00022670"/>
    </source>
</evidence>
<keyword evidence="1" id="KW-0645">Protease</keyword>
<dbReference type="PANTHER" id="PTHR43343">
    <property type="entry name" value="PEPTIDASE S12"/>
    <property type="match status" value="1"/>
</dbReference>
<feature type="transmembrane region" description="Helical" evidence="4">
    <location>
        <begin position="6"/>
        <end position="27"/>
    </location>
</feature>
<evidence type="ECO:0000256" key="2">
    <source>
        <dbReference type="ARBA" id="ARBA00022801"/>
    </source>
</evidence>
<dbReference type="PRINTS" id="PR00834">
    <property type="entry name" value="PROTEASES2C"/>
</dbReference>
<proteinExistence type="predicted"/>
<dbReference type="InterPro" id="IPR001940">
    <property type="entry name" value="Peptidase_S1C"/>
</dbReference>
<evidence type="ECO:0000256" key="3">
    <source>
        <dbReference type="SAM" id="Coils"/>
    </source>
</evidence>
<dbReference type="Proteomes" id="UP000178520">
    <property type="component" value="Unassembled WGS sequence"/>
</dbReference>
<dbReference type="SUPFAM" id="SSF50494">
    <property type="entry name" value="Trypsin-like serine proteases"/>
    <property type="match status" value="1"/>
</dbReference>
<dbReference type="GO" id="GO:0004252">
    <property type="term" value="F:serine-type endopeptidase activity"/>
    <property type="evidence" value="ECO:0007669"/>
    <property type="project" value="InterPro"/>
</dbReference>
<keyword evidence="4" id="KW-1133">Transmembrane helix</keyword>
<dbReference type="Pfam" id="PF13365">
    <property type="entry name" value="Trypsin_2"/>
    <property type="match status" value="1"/>
</dbReference>
<evidence type="ECO:0000313" key="5">
    <source>
        <dbReference type="EMBL" id="OGM97349.1"/>
    </source>
</evidence>
<dbReference type="STRING" id="1802660.A2735_03195"/>
<gene>
    <name evidence="5" type="ORF">A2735_03195</name>
</gene>
<evidence type="ECO:0000256" key="4">
    <source>
        <dbReference type="SAM" id="Phobius"/>
    </source>
</evidence>
<accession>A0A1F8EAH8</accession>
<keyword evidence="4" id="KW-0472">Membrane</keyword>
<keyword evidence="3" id="KW-0175">Coiled coil</keyword>
<protein>
    <recommendedName>
        <fullName evidence="7">Serine protease</fullName>
    </recommendedName>
</protein>
<dbReference type="PANTHER" id="PTHR43343:SF3">
    <property type="entry name" value="PROTEASE DO-LIKE 8, CHLOROPLASTIC"/>
    <property type="match status" value="1"/>
</dbReference>
<sequence length="307" mass="32880">MFMRKYIPFLVIILLITISNIGGFLLYKKETLKQQQNQDNSITALKKELATLQTQLALVSKQQSTSGMSAQEVVTSAVSKNTPSVVSIVISENVPLHKVVYKNPFGNDPFFQDINIRVPVYEPTGETKSQKVGAGSGFVITSDGYIITNKHVVADNNASYTVLLSNGKQQTAQVIYKDPTNDVAIIKISGNNYQPVKLGNSKSLQLGQTVIAIGNALGEYNNTVSMGIISGLNRTIQATTSNGSIETLSDVIQTDAAINPGNSGGPLLDLNGNVIGINVATVQGSSNISFSIPESTFRSIIKTAINR</sequence>
<keyword evidence="4" id="KW-0812">Transmembrane</keyword>
<feature type="coiled-coil region" evidence="3">
    <location>
        <begin position="35"/>
        <end position="62"/>
    </location>
</feature>
<evidence type="ECO:0000313" key="6">
    <source>
        <dbReference type="Proteomes" id="UP000178520"/>
    </source>
</evidence>